<evidence type="ECO:0000313" key="2">
    <source>
        <dbReference type="Proteomes" id="UP000276829"/>
    </source>
</evidence>
<accession>A0A3M3G043</accession>
<dbReference type="EMBL" id="RBON01000180">
    <property type="protein sequence ID" value="RMM67585.1"/>
    <property type="molecule type" value="Genomic_DNA"/>
</dbReference>
<dbReference type="AlphaFoldDB" id="A0A3M3G043"/>
<name>A0A3M3G043_PSESG</name>
<gene>
    <name evidence="1" type="ORF">ALQ73_101807</name>
</gene>
<dbReference type="Proteomes" id="UP000276829">
    <property type="component" value="Unassembled WGS sequence"/>
</dbReference>
<reference evidence="1 2" key="1">
    <citation type="submission" date="2018-08" db="EMBL/GenBank/DDBJ databases">
        <title>Recombination of ecologically and evolutionarily significant loci maintains genetic cohesion in the Pseudomonas syringae species complex.</title>
        <authorList>
            <person name="Dillon M."/>
            <person name="Thakur S."/>
            <person name="Almeida R.N.D."/>
            <person name="Weir B.S."/>
            <person name="Guttman D.S."/>
        </authorList>
    </citation>
    <scope>NUCLEOTIDE SEQUENCE [LARGE SCALE GENOMIC DNA]</scope>
    <source>
        <strain evidence="1 2">ICMP 4324</strain>
    </source>
</reference>
<organism evidence="1 2">
    <name type="scientific">Pseudomonas savastanoi pv. glycinea</name>
    <name type="common">Pseudomonas syringae pv. glycinea</name>
    <dbReference type="NCBI Taxonomy" id="318"/>
    <lineage>
        <taxon>Bacteria</taxon>
        <taxon>Pseudomonadati</taxon>
        <taxon>Pseudomonadota</taxon>
        <taxon>Gammaproteobacteria</taxon>
        <taxon>Pseudomonadales</taxon>
        <taxon>Pseudomonadaceae</taxon>
        <taxon>Pseudomonas</taxon>
    </lineage>
</organism>
<proteinExistence type="predicted"/>
<evidence type="ECO:0000313" key="1">
    <source>
        <dbReference type="EMBL" id="RMM67585.1"/>
    </source>
</evidence>
<comment type="caution">
    <text evidence="1">The sequence shown here is derived from an EMBL/GenBank/DDBJ whole genome shotgun (WGS) entry which is preliminary data.</text>
</comment>
<protein>
    <submittedName>
        <fullName evidence="1">Mobile element protein</fullName>
    </submittedName>
</protein>
<sequence length="114" mass="12795">MGKFSGAVYEQFGQSRSAAGSRSIMSMMLEDGEQIGRFKVRGHMQELGLISKQPGSHTYKKQQWSCQTFRRPCVMPLMLTELHDPANPGLLRVLAHSILSAMETFHEVNQELGL</sequence>